<dbReference type="InterPro" id="IPR015946">
    <property type="entry name" value="KH_dom-like_a/b"/>
</dbReference>
<dbReference type="Proteomes" id="UP000255124">
    <property type="component" value="Unassembled WGS sequence"/>
</dbReference>
<dbReference type="OrthoDB" id="1693073at2"/>
<dbReference type="InterPro" id="IPR036102">
    <property type="entry name" value="OsmC/Ohrsf"/>
</dbReference>
<gene>
    <name evidence="1" type="ORF">NCTC9810_01596</name>
</gene>
<protein>
    <submittedName>
        <fullName evidence="1">OsmC-like protein</fullName>
    </submittedName>
</protein>
<dbReference type="EMBL" id="UFTA01000002">
    <property type="protein sequence ID" value="SUU93245.1"/>
    <property type="molecule type" value="Genomic_DNA"/>
</dbReference>
<dbReference type="AlphaFoldDB" id="A0A380WW97"/>
<proteinExistence type="predicted"/>
<sequence length="150" mass="17391">MNDDINYFSKSFRAVVFDNDVKVYNEKTSVSIDQSISFDSEKDKFTSIDLFVSSIVSEILLTMINLAKKRGEILQDIEAKADLEILNPMYLLNVIGYEDPGIIEKLEIDIYFFSFLGDKELDDFLDEVLKRTLIYNTFQDKIKVNFKTVL</sequence>
<evidence type="ECO:0000313" key="1">
    <source>
        <dbReference type="EMBL" id="SUU93245.1"/>
    </source>
</evidence>
<organism evidence="1 2">
    <name type="scientific">Anaerococcus octavius</name>
    <dbReference type="NCBI Taxonomy" id="54007"/>
    <lineage>
        <taxon>Bacteria</taxon>
        <taxon>Bacillati</taxon>
        <taxon>Bacillota</taxon>
        <taxon>Tissierellia</taxon>
        <taxon>Tissierellales</taxon>
        <taxon>Peptoniphilaceae</taxon>
        <taxon>Anaerococcus</taxon>
    </lineage>
</organism>
<accession>A0A380WW97</accession>
<evidence type="ECO:0000313" key="2">
    <source>
        <dbReference type="Proteomes" id="UP000255124"/>
    </source>
</evidence>
<dbReference type="RefSeq" id="WP_115595774.1">
    <property type="nucleotide sequence ID" value="NZ_JAPJPW010000007.1"/>
</dbReference>
<dbReference type="SUPFAM" id="SSF82784">
    <property type="entry name" value="OsmC-like"/>
    <property type="match status" value="1"/>
</dbReference>
<reference evidence="1 2" key="1">
    <citation type="submission" date="2018-06" db="EMBL/GenBank/DDBJ databases">
        <authorList>
            <consortium name="Pathogen Informatics"/>
            <person name="Doyle S."/>
        </authorList>
    </citation>
    <scope>NUCLEOTIDE SEQUENCE [LARGE SCALE GENOMIC DNA]</scope>
    <source>
        <strain evidence="1 2">NCTC9810</strain>
    </source>
</reference>
<dbReference type="Gene3D" id="3.30.300.20">
    <property type="match status" value="1"/>
</dbReference>
<name>A0A380WW97_9FIRM</name>